<dbReference type="PROSITE" id="PS50909">
    <property type="entry name" value="GAT"/>
    <property type="match status" value="1"/>
</dbReference>
<dbReference type="Gramene" id="OMO67237">
    <property type="protein sequence ID" value="OMO67237"/>
    <property type="gene ID" value="CCACVL1_20682"/>
</dbReference>
<evidence type="ECO:0000256" key="1">
    <source>
        <dbReference type="ARBA" id="ARBA00004170"/>
    </source>
</evidence>
<keyword evidence="5" id="KW-0472">Membrane</keyword>
<dbReference type="PANTHER" id="PTHR45898:SF4">
    <property type="entry name" value="TARGET OF MYB PROTEIN 1"/>
    <property type="match status" value="1"/>
</dbReference>
<dbReference type="OrthoDB" id="2018246at2759"/>
<evidence type="ECO:0000256" key="6">
    <source>
        <dbReference type="SAM" id="MobiDB-lite"/>
    </source>
</evidence>
<proteinExistence type="inferred from homology"/>
<dbReference type="PANTHER" id="PTHR45898">
    <property type="entry name" value="TOM1-LIKE PROTEIN"/>
    <property type="match status" value="1"/>
</dbReference>
<feature type="region of interest" description="Disordered" evidence="6">
    <location>
        <begin position="1"/>
        <end position="23"/>
    </location>
</feature>
<dbReference type="CDD" id="cd03561">
    <property type="entry name" value="VHS"/>
    <property type="match status" value="1"/>
</dbReference>
<evidence type="ECO:0000259" key="8">
    <source>
        <dbReference type="PROSITE" id="PS50909"/>
    </source>
</evidence>
<dbReference type="InterPro" id="IPR002014">
    <property type="entry name" value="VHS_dom"/>
</dbReference>
<dbReference type="InterPro" id="IPR044836">
    <property type="entry name" value="TOL_plant"/>
</dbReference>
<dbReference type="Gene3D" id="1.20.58.160">
    <property type="match status" value="1"/>
</dbReference>
<sequence>MEVDEKRNGFEKEEEKEEYHDEDDSLSELLIDRFRLSSISIAEAEAPKWHLLIDRGIYFLQAKDVLKGIKKKLGSKNSKVQLLALTPDYHVKEKILTLIDTWQEAFGGPTARYPQYYVAYQELLHAGAVFPQRSERSEPVLTPPQTQPLSSYPPNIHNYDRQDMAESSAESEFPLSNPEFWSVALLAFCCLTEMQNVLGIMDVLAEMLNALDLGNKEGLQQEVIVDLVEQCRTYKQRVVHILLIQHSMHHFLKSLTSRMDLIYGFIQFFEFISWYAAFVYKEVAHALKINSVYSKRKLLSIHENLARLPFIPSFSDEGKLPLSLVATRCAEGLKWELLLRMGYGAPPCLLVYLCVCLRVCCVSSRVPSCLASPHCGGYVFVCVMCLLMYLRVWPRLTAEAMSSCVSCVFSCTFVSGLASLRRLCLRVCCVSSRVPSCLASPHCGGCLRVCCVSSRVPSCLASPHCGGYVFSCIFVSGLASLRLLVYLRVFACCLSC</sequence>
<name>A0A1R3HA93_COCAP</name>
<organism evidence="9 10">
    <name type="scientific">Corchorus capsularis</name>
    <name type="common">Jute</name>
    <dbReference type="NCBI Taxonomy" id="210143"/>
    <lineage>
        <taxon>Eukaryota</taxon>
        <taxon>Viridiplantae</taxon>
        <taxon>Streptophyta</taxon>
        <taxon>Embryophyta</taxon>
        <taxon>Tracheophyta</taxon>
        <taxon>Spermatophyta</taxon>
        <taxon>Magnoliopsida</taxon>
        <taxon>eudicotyledons</taxon>
        <taxon>Gunneridae</taxon>
        <taxon>Pentapetalae</taxon>
        <taxon>rosids</taxon>
        <taxon>malvids</taxon>
        <taxon>Malvales</taxon>
        <taxon>Malvaceae</taxon>
        <taxon>Grewioideae</taxon>
        <taxon>Apeibeae</taxon>
        <taxon>Corchorus</taxon>
    </lineage>
</organism>
<dbReference type="SUPFAM" id="SSF89009">
    <property type="entry name" value="GAT-like domain"/>
    <property type="match status" value="1"/>
</dbReference>
<evidence type="ECO:0000256" key="5">
    <source>
        <dbReference type="ARBA" id="ARBA00023136"/>
    </source>
</evidence>
<dbReference type="AlphaFoldDB" id="A0A1R3HA93"/>
<feature type="domain" description="VHS" evidence="7">
    <location>
        <begin position="91"/>
        <end position="131"/>
    </location>
</feature>
<dbReference type="GO" id="GO:0005737">
    <property type="term" value="C:cytoplasm"/>
    <property type="evidence" value="ECO:0007669"/>
    <property type="project" value="UniProtKB-ARBA"/>
</dbReference>
<reference evidence="9 10" key="1">
    <citation type="submission" date="2013-09" db="EMBL/GenBank/DDBJ databases">
        <title>Corchorus capsularis genome sequencing.</title>
        <authorList>
            <person name="Alam M."/>
            <person name="Haque M.S."/>
            <person name="Islam M.S."/>
            <person name="Emdad E.M."/>
            <person name="Islam M.M."/>
            <person name="Ahmed B."/>
            <person name="Halim A."/>
            <person name="Hossen Q.M.M."/>
            <person name="Hossain M.Z."/>
            <person name="Ahmed R."/>
            <person name="Khan M.M."/>
            <person name="Islam R."/>
            <person name="Rashid M.M."/>
            <person name="Khan S.A."/>
            <person name="Rahman M.S."/>
            <person name="Alam M."/>
        </authorList>
    </citation>
    <scope>NUCLEOTIDE SEQUENCE [LARGE SCALE GENOMIC DNA]</scope>
    <source>
        <strain evidence="10">cv. CVL-1</strain>
        <tissue evidence="9">Whole seedling</tissue>
    </source>
</reference>
<evidence type="ECO:0000256" key="2">
    <source>
        <dbReference type="ARBA" id="ARBA00007708"/>
    </source>
</evidence>
<feature type="domain" description="GAT" evidence="8">
    <location>
        <begin position="185"/>
        <end position="274"/>
    </location>
</feature>
<keyword evidence="10" id="KW-1185">Reference proteome</keyword>
<dbReference type="GO" id="GO:0035091">
    <property type="term" value="F:phosphatidylinositol binding"/>
    <property type="evidence" value="ECO:0007669"/>
    <property type="project" value="InterPro"/>
</dbReference>
<comment type="similarity">
    <text evidence="2">Belongs to the TOM1 family.</text>
</comment>
<keyword evidence="3" id="KW-0813">Transport</keyword>
<evidence type="ECO:0000313" key="10">
    <source>
        <dbReference type="Proteomes" id="UP000188268"/>
    </source>
</evidence>
<accession>A0A1R3HA93</accession>
<evidence type="ECO:0000256" key="3">
    <source>
        <dbReference type="ARBA" id="ARBA00022448"/>
    </source>
</evidence>
<dbReference type="InterPro" id="IPR004152">
    <property type="entry name" value="GAT_dom"/>
</dbReference>
<dbReference type="Gene3D" id="1.25.40.90">
    <property type="match status" value="1"/>
</dbReference>
<dbReference type="GO" id="GO:0043328">
    <property type="term" value="P:protein transport to vacuole involved in ubiquitin-dependent protein catabolic process via the multivesicular body sorting pathway"/>
    <property type="evidence" value="ECO:0007669"/>
    <property type="project" value="InterPro"/>
</dbReference>
<evidence type="ECO:0000259" key="7">
    <source>
        <dbReference type="PROSITE" id="PS50179"/>
    </source>
</evidence>
<dbReference type="EMBL" id="AWWV01012436">
    <property type="protein sequence ID" value="OMO67237.1"/>
    <property type="molecule type" value="Genomic_DNA"/>
</dbReference>
<evidence type="ECO:0000313" key="9">
    <source>
        <dbReference type="EMBL" id="OMO67237.1"/>
    </source>
</evidence>
<dbReference type="InterPro" id="IPR008942">
    <property type="entry name" value="ENTH_VHS"/>
</dbReference>
<feature type="compositionally biased region" description="Basic and acidic residues" evidence="6">
    <location>
        <begin position="1"/>
        <end position="19"/>
    </location>
</feature>
<gene>
    <name evidence="9" type="ORF">CCACVL1_20682</name>
</gene>
<comment type="subcellular location">
    <subcellularLocation>
        <location evidence="1">Membrane</location>
        <topology evidence="1">Peripheral membrane protein</topology>
    </subcellularLocation>
</comment>
<dbReference type="GO" id="GO:0043130">
    <property type="term" value="F:ubiquitin binding"/>
    <property type="evidence" value="ECO:0007669"/>
    <property type="project" value="InterPro"/>
</dbReference>
<protein>
    <submittedName>
        <fullName evidence="9">ENTH/VHS/GAT family protein</fullName>
    </submittedName>
</protein>
<dbReference type="STRING" id="210143.A0A1R3HA93"/>
<dbReference type="PROSITE" id="PS50179">
    <property type="entry name" value="VHS"/>
    <property type="match status" value="1"/>
</dbReference>
<comment type="caution">
    <text evidence="9">The sequence shown here is derived from an EMBL/GenBank/DDBJ whole genome shotgun (WGS) entry which is preliminary data.</text>
</comment>
<dbReference type="GO" id="GO:0016020">
    <property type="term" value="C:membrane"/>
    <property type="evidence" value="ECO:0007669"/>
    <property type="project" value="UniProtKB-SubCell"/>
</dbReference>
<evidence type="ECO:0000256" key="4">
    <source>
        <dbReference type="ARBA" id="ARBA00022927"/>
    </source>
</evidence>
<dbReference type="Proteomes" id="UP000188268">
    <property type="component" value="Unassembled WGS sequence"/>
</dbReference>
<keyword evidence="4" id="KW-0653">Protein transport</keyword>
<dbReference type="InterPro" id="IPR038425">
    <property type="entry name" value="GAT_sf"/>
</dbReference>
<dbReference type="SUPFAM" id="SSF48464">
    <property type="entry name" value="ENTH/VHS domain"/>
    <property type="match status" value="1"/>
</dbReference>